<dbReference type="RefSeq" id="WP_194416841.1">
    <property type="nucleotide sequence ID" value="NZ_JACXXJ020000005.1"/>
</dbReference>
<dbReference type="AlphaFoldDB" id="A0AAE2RE19"/>
<sequence length="75" mass="8568">MSNGPSFLGFPEWLSGGRKPEIVVNRRGKLTPYRRPMLTPVLTISTWIARRWPGLQRAKQVRVMGLFGFSFESGF</sequence>
<name>A0AAE2RE19_AGRVI</name>
<dbReference type="EMBL" id="JACXXJ020000005">
    <property type="protein sequence ID" value="MBF2716067.1"/>
    <property type="molecule type" value="Genomic_DNA"/>
</dbReference>
<proteinExistence type="predicted"/>
<gene>
    <name evidence="1" type="ORF">IEI95_017785</name>
</gene>
<protein>
    <submittedName>
        <fullName evidence="1">Uncharacterized protein</fullName>
    </submittedName>
</protein>
<comment type="caution">
    <text evidence="1">The sequence shown here is derived from an EMBL/GenBank/DDBJ whole genome shotgun (WGS) entry which is preliminary data.</text>
</comment>
<evidence type="ECO:0000313" key="2">
    <source>
        <dbReference type="Proteomes" id="UP000655037"/>
    </source>
</evidence>
<organism evidence="1 2">
    <name type="scientific">Agrobacterium vitis</name>
    <name type="common">Rhizobium vitis</name>
    <dbReference type="NCBI Taxonomy" id="373"/>
    <lineage>
        <taxon>Bacteria</taxon>
        <taxon>Pseudomonadati</taxon>
        <taxon>Pseudomonadota</taxon>
        <taxon>Alphaproteobacteria</taxon>
        <taxon>Hyphomicrobiales</taxon>
        <taxon>Rhizobiaceae</taxon>
        <taxon>Rhizobium/Agrobacterium group</taxon>
        <taxon>Agrobacterium</taxon>
    </lineage>
</organism>
<evidence type="ECO:0000313" key="1">
    <source>
        <dbReference type="EMBL" id="MBF2716067.1"/>
    </source>
</evidence>
<accession>A0AAE2RE19</accession>
<dbReference type="Proteomes" id="UP000655037">
    <property type="component" value="Unassembled WGS sequence"/>
</dbReference>
<reference evidence="1" key="1">
    <citation type="submission" date="2020-11" db="EMBL/GenBank/DDBJ databases">
        <title>Agrobacterium vitis strain K377 genome.</title>
        <authorList>
            <person name="Xi H."/>
        </authorList>
    </citation>
    <scope>NUCLEOTIDE SEQUENCE</scope>
    <source>
        <strain evidence="1">K377</strain>
    </source>
</reference>